<sequence length="83" mass="8801">MIARAAATPHRAATAVEHAQLDRRAGLRGVKFVKQRHQRNLGAIQLPTAGEDAAVLVAVAVAQHDVLLGTAAAHQRRVAGQRI</sequence>
<name>A0A645DUC9_9ZZZZ</name>
<organism evidence="1">
    <name type="scientific">bioreactor metagenome</name>
    <dbReference type="NCBI Taxonomy" id="1076179"/>
    <lineage>
        <taxon>unclassified sequences</taxon>
        <taxon>metagenomes</taxon>
        <taxon>ecological metagenomes</taxon>
    </lineage>
</organism>
<proteinExistence type="predicted"/>
<accession>A0A645DUC9</accession>
<gene>
    <name evidence="1" type="ORF">SDC9_140123</name>
</gene>
<dbReference type="EMBL" id="VSSQ01039854">
    <property type="protein sequence ID" value="MPM92987.1"/>
    <property type="molecule type" value="Genomic_DNA"/>
</dbReference>
<protein>
    <submittedName>
        <fullName evidence="1">Uncharacterized protein</fullName>
    </submittedName>
</protein>
<comment type="caution">
    <text evidence="1">The sequence shown here is derived from an EMBL/GenBank/DDBJ whole genome shotgun (WGS) entry which is preliminary data.</text>
</comment>
<evidence type="ECO:0000313" key="1">
    <source>
        <dbReference type="EMBL" id="MPM92987.1"/>
    </source>
</evidence>
<dbReference type="AlphaFoldDB" id="A0A645DUC9"/>
<reference evidence="1" key="1">
    <citation type="submission" date="2019-08" db="EMBL/GenBank/DDBJ databases">
        <authorList>
            <person name="Kucharzyk K."/>
            <person name="Murdoch R.W."/>
            <person name="Higgins S."/>
            <person name="Loffler F."/>
        </authorList>
    </citation>
    <scope>NUCLEOTIDE SEQUENCE</scope>
</reference>